<reference evidence="3" key="1">
    <citation type="submission" date="2020-09" db="EMBL/GenBank/DDBJ databases">
        <authorList>
            <person name="Kikuchi T."/>
        </authorList>
    </citation>
    <scope>NUCLEOTIDE SEQUENCE</scope>
    <source>
        <strain evidence="3">SH1</strain>
    </source>
</reference>
<accession>A0A811JS38</accession>
<dbReference type="InterPro" id="IPR002018">
    <property type="entry name" value="CarbesteraseB"/>
</dbReference>
<dbReference type="SUPFAM" id="SSF53474">
    <property type="entry name" value="alpha/beta-Hydrolases"/>
    <property type="match status" value="1"/>
</dbReference>
<keyword evidence="1" id="KW-0732">Signal</keyword>
<dbReference type="InterPro" id="IPR029058">
    <property type="entry name" value="AB_hydrolase_fold"/>
</dbReference>
<dbReference type="Pfam" id="PF00135">
    <property type="entry name" value="COesterase"/>
    <property type="match status" value="1"/>
</dbReference>
<protein>
    <recommendedName>
        <fullName evidence="2">Carboxylesterase type B domain-containing protein</fullName>
    </recommendedName>
</protein>
<evidence type="ECO:0000313" key="3">
    <source>
        <dbReference type="EMBL" id="CAD5205977.1"/>
    </source>
</evidence>
<dbReference type="OrthoDB" id="5854651at2759"/>
<dbReference type="EMBL" id="CAJFDH010000001">
    <property type="protein sequence ID" value="CAD5205977.1"/>
    <property type="molecule type" value="Genomic_DNA"/>
</dbReference>
<dbReference type="EMBL" id="CAJFCW020000001">
    <property type="protein sequence ID" value="CAG9080033.1"/>
    <property type="molecule type" value="Genomic_DNA"/>
</dbReference>
<feature type="signal peptide" evidence="1">
    <location>
        <begin position="1"/>
        <end position="19"/>
    </location>
</feature>
<dbReference type="PANTHER" id="PTHR44590:SF3">
    <property type="entry name" value="CARBOXYLESTERASE TYPE B DOMAIN-CONTAINING PROTEIN"/>
    <property type="match status" value="1"/>
</dbReference>
<dbReference type="Proteomes" id="UP000783686">
    <property type="component" value="Unassembled WGS sequence"/>
</dbReference>
<feature type="chain" id="PRO_5035594367" description="Carboxylesterase type B domain-containing protein" evidence="1">
    <location>
        <begin position="20"/>
        <end position="579"/>
    </location>
</feature>
<gene>
    <name evidence="3" type="ORF">BOKJ2_LOCUS661</name>
</gene>
<dbReference type="AlphaFoldDB" id="A0A811JS38"/>
<dbReference type="PANTHER" id="PTHR44590">
    <property type="entry name" value="CARBOXYLIC ESTER HYDROLASE-RELATED"/>
    <property type="match status" value="1"/>
</dbReference>
<dbReference type="Proteomes" id="UP000614601">
    <property type="component" value="Unassembled WGS sequence"/>
</dbReference>
<proteinExistence type="predicted"/>
<evidence type="ECO:0000313" key="4">
    <source>
        <dbReference type="Proteomes" id="UP000614601"/>
    </source>
</evidence>
<feature type="domain" description="Carboxylesterase type B" evidence="2">
    <location>
        <begin position="23"/>
        <end position="554"/>
    </location>
</feature>
<name>A0A811JS38_9BILA</name>
<sequence length="579" mass="64663">MRCLLLLTCLVLVCQPATIRRPAEVSLRQGKLTGFQFKLPDASGRISNIFLGIPYAQPPTGERRFEKPEPVEASEQTLEATKFSAGCVSFAPIMNNSITDLPIAGPQNSEDCLYLNVMTPSEKSPFPEGFPVMVFIHGGGFAGGNSEMYGFQELANEFNGLGVTVVTIQYRLGVFGFMSTGDEAMPGNLGLWDQTLALKWVQENIKAFGGNPNKVTVMGQNAGSASVGALSLSKHSRDLFHQAIEMSGSILSGWALSDRVVDASQKVVEASKCQGNSAEVKECLKKMNVNDLVKAAQTEGWRRDEVNFAKFQPRMDDDFFHGDIDTMLHDAPKKPTIQGINSQESMIMTMPFPGAPKTSKFVIPMDKINSFGRQDLINFIETYVATPERFAEKTDEARKQIIAFYVDRNATEAMAVDPHFYLTRYTQLLSDTQFAMPVLKEVRKKSEEGWPVFLYLLNWLSPKAQLPVLGTYQTYEFPYIFGLSITGPFQFQPEDRKLQSVIISALVNFVHIGNPSSPLGPWPHVTEEHPLGFFDMRPDPVLRDNLMLDRLMFWREMGKQFDFDLIKDVDQRTGAPIKA</sequence>
<evidence type="ECO:0000256" key="1">
    <source>
        <dbReference type="SAM" id="SignalP"/>
    </source>
</evidence>
<evidence type="ECO:0000259" key="2">
    <source>
        <dbReference type="Pfam" id="PF00135"/>
    </source>
</evidence>
<dbReference type="Gene3D" id="3.40.50.1820">
    <property type="entry name" value="alpha/beta hydrolase"/>
    <property type="match status" value="1"/>
</dbReference>
<organism evidence="3 4">
    <name type="scientific">Bursaphelenchus okinawaensis</name>
    <dbReference type="NCBI Taxonomy" id="465554"/>
    <lineage>
        <taxon>Eukaryota</taxon>
        <taxon>Metazoa</taxon>
        <taxon>Ecdysozoa</taxon>
        <taxon>Nematoda</taxon>
        <taxon>Chromadorea</taxon>
        <taxon>Rhabditida</taxon>
        <taxon>Tylenchina</taxon>
        <taxon>Tylenchomorpha</taxon>
        <taxon>Aphelenchoidea</taxon>
        <taxon>Aphelenchoididae</taxon>
        <taxon>Bursaphelenchus</taxon>
    </lineage>
</organism>
<keyword evidence="4" id="KW-1185">Reference proteome</keyword>
<comment type="caution">
    <text evidence="3">The sequence shown here is derived from an EMBL/GenBank/DDBJ whole genome shotgun (WGS) entry which is preliminary data.</text>
</comment>